<gene>
    <name evidence="5" type="ORF">FC51_GL001386</name>
</gene>
<evidence type="ECO:0000313" key="6">
    <source>
        <dbReference type="Proteomes" id="UP000051957"/>
    </source>
</evidence>
<dbReference type="InterPro" id="IPR025987">
    <property type="entry name" value="GW_dom"/>
</dbReference>
<feature type="region of interest" description="Disordered" evidence="2">
    <location>
        <begin position="118"/>
        <end position="206"/>
    </location>
</feature>
<dbReference type="EMBL" id="AZGK01000003">
    <property type="protein sequence ID" value="KRM46955.1"/>
    <property type="molecule type" value="Genomic_DNA"/>
</dbReference>
<feature type="compositionally biased region" description="Polar residues" evidence="2">
    <location>
        <begin position="177"/>
        <end position="186"/>
    </location>
</feature>
<dbReference type="GeneID" id="69803268"/>
<dbReference type="PATRIC" id="fig|1423784.4.peg.1418"/>
<dbReference type="AlphaFoldDB" id="A0A0R1Z4R3"/>
<protein>
    <recommendedName>
        <fullName evidence="4">GW domain-containing protein</fullName>
    </recommendedName>
</protein>
<sequence length="343" mass="36575">MRLSRIALASLISLGVLGGVSSNASASHHQAYQKVLWNKAMAHHKVGLKNGKGIIWNKPYKTSKNSKIKYRISHKKGLVLTTLRHMKVKSGTIYYFVKGGKISGWINKNSVKLIKNKGGKVTPITNGDAKPGIASSQSTPAASGASNSVNTVKPANSASQSSQSTSSISSYPSQPSTVVSGKSKVTNKVEKKRAAQPDSEHAFDTYTEGEIADTSWVYHQTWDSKDNTGKPASQVLAARVKKGTKILIALNDPHDGHKQVMIKTADGKISGYVDWSQIKIGTGSNAVTPAPEPVKEDKSTSDKIQPKETEGPKDSTKELPGQNSNSGSPANGQSKSDNNASQK</sequence>
<feature type="compositionally biased region" description="Polar residues" evidence="2">
    <location>
        <begin position="134"/>
        <end position="156"/>
    </location>
</feature>
<proteinExistence type="predicted"/>
<dbReference type="Proteomes" id="UP000051957">
    <property type="component" value="Unassembled WGS sequence"/>
</dbReference>
<evidence type="ECO:0000256" key="2">
    <source>
        <dbReference type="SAM" id="MobiDB-lite"/>
    </source>
</evidence>
<feature type="domain" description="GW" evidence="4">
    <location>
        <begin position="52"/>
        <end position="112"/>
    </location>
</feature>
<evidence type="ECO:0000313" key="5">
    <source>
        <dbReference type="EMBL" id="KRM46955.1"/>
    </source>
</evidence>
<feature type="compositionally biased region" description="Basic and acidic residues" evidence="2">
    <location>
        <begin position="293"/>
        <end position="317"/>
    </location>
</feature>
<feature type="compositionally biased region" description="Low complexity" evidence="2">
    <location>
        <begin position="157"/>
        <end position="176"/>
    </location>
</feature>
<comment type="caution">
    <text evidence="5">The sequence shown here is derived from an EMBL/GenBank/DDBJ whole genome shotgun (WGS) entry which is preliminary data.</text>
</comment>
<accession>A0A0R1Z4R3</accession>
<dbReference type="InterPro" id="IPR038200">
    <property type="entry name" value="GW_dom_sf"/>
</dbReference>
<feature type="signal peptide" evidence="3">
    <location>
        <begin position="1"/>
        <end position="26"/>
    </location>
</feature>
<evidence type="ECO:0000256" key="3">
    <source>
        <dbReference type="SAM" id="SignalP"/>
    </source>
</evidence>
<feature type="compositionally biased region" description="Basic and acidic residues" evidence="2">
    <location>
        <begin position="187"/>
        <end position="203"/>
    </location>
</feature>
<dbReference type="Gene3D" id="2.30.30.170">
    <property type="match status" value="1"/>
</dbReference>
<evidence type="ECO:0000259" key="4">
    <source>
        <dbReference type="Pfam" id="PF13457"/>
    </source>
</evidence>
<feature type="compositionally biased region" description="Polar residues" evidence="2">
    <location>
        <begin position="321"/>
        <end position="343"/>
    </location>
</feature>
<name>A0A0R1Z4R3_9LACO</name>
<reference evidence="5 6" key="1">
    <citation type="journal article" date="2015" name="Genome Announc.">
        <title>Expanding the biotechnology potential of lactobacilli through comparative genomics of 213 strains and associated genera.</title>
        <authorList>
            <person name="Sun Z."/>
            <person name="Harris H.M."/>
            <person name="McCann A."/>
            <person name="Guo C."/>
            <person name="Argimon S."/>
            <person name="Zhang W."/>
            <person name="Yang X."/>
            <person name="Jeffery I.B."/>
            <person name="Cooney J.C."/>
            <person name="Kagawa T.F."/>
            <person name="Liu W."/>
            <person name="Song Y."/>
            <person name="Salvetti E."/>
            <person name="Wrobel A."/>
            <person name="Rasinkangas P."/>
            <person name="Parkhill J."/>
            <person name="Rea M.C."/>
            <person name="O'Sullivan O."/>
            <person name="Ritari J."/>
            <person name="Douillard F.P."/>
            <person name="Paul Ross R."/>
            <person name="Yang R."/>
            <person name="Briner A.E."/>
            <person name="Felis G.E."/>
            <person name="de Vos W.M."/>
            <person name="Barrangou R."/>
            <person name="Klaenhammer T.R."/>
            <person name="Caufield P.W."/>
            <person name="Cui Y."/>
            <person name="Zhang H."/>
            <person name="O'Toole P.W."/>
        </authorList>
    </citation>
    <scope>NUCLEOTIDE SEQUENCE [LARGE SCALE GENOMIC DNA]</scope>
    <source>
        <strain evidence="5 6">DSM 5707</strain>
    </source>
</reference>
<feature type="region of interest" description="Disordered" evidence="2">
    <location>
        <begin position="282"/>
        <end position="343"/>
    </location>
</feature>
<dbReference type="RefSeq" id="WP_057910871.1">
    <property type="nucleotide sequence ID" value="NZ_AZGK01000003.1"/>
</dbReference>
<dbReference type="SUPFAM" id="SSF82057">
    <property type="entry name" value="Prokaryotic SH3-related domain"/>
    <property type="match status" value="1"/>
</dbReference>
<organism evidence="5 6">
    <name type="scientific">Lentilactobacillus parabuchneri DSM 5707 = NBRC 107865</name>
    <dbReference type="NCBI Taxonomy" id="1423784"/>
    <lineage>
        <taxon>Bacteria</taxon>
        <taxon>Bacillati</taxon>
        <taxon>Bacillota</taxon>
        <taxon>Bacilli</taxon>
        <taxon>Lactobacillales</taxon>
        <taxon>Lactobacillaceae</taxon>
        <taxon>Lentilactobacillus</taxon>
    </lineage>
</organism>
<evidence type="ECO:0000256" key="1">
    <source>
        <dbReference type="ARBA" id="ARBA00022729"/>
    </source>
</evidence>
<keyword evidence="1 3" id="KW-0732">Signal</keyword>
<dbReference type="Pfam" id="PF13457">
    <property type="entry name" value="GW"/>
    <property type="match status" value="1"/>
</dbReference>
<feature type="chain" id="PRO_5006414142" description="GW domain-containing protein" evidence="3">
    <location>
        <begin position="27"/>
        <end position="343"/>
    </location>
</feature>